<reference evidence="1" key="2">
    <citation type="submission" date="2023-05" db="EMBL/GenBank/DDBJ databases">
        <authorList>
            <person name="Schelkunov M.I."/>
        </authorList>
    </citation>
    <scope>NUCLEOTIDE SEQUENCE</scope>
    <source>
        <strain evidence="1">Hsosn_3</strain>
        <tissue evidence="1">Leaf</tissue>
    </source>
</reference>
<name>A0AAD8MM67_9APIA</name>
<gene>
    <name evidence="1" type="ORF">POM88_028314</name>
</gene>
<protein>
    <submittedName>
        <fullName evidence="1">Uncharacterized protein</fullName>
    </submittedName>
</protein>
<comment type="caution">
    <text evidence="1">The sequence shown here is derived from an EMBL/GenBank/DDBJ whole genome shotgun (WGS) entry which is preliminary data.</text>
</comment>
<proteinExistence type="predicted"/>
<reference evidence="1" key="1">
    <citation type="submission" date="2023-02" db="EMBL/GenBank/DDBJ databases">
        <title>Genome of toxic invasive species Heracleum sosnowskyi carries increased number of genes despite the absence of recent whole-genome duplications.</title>
        <authorList>
            <person name="Schelkunov M."/>
            <person name="Shtratnikova V."/>
            <person name="Makarenko M."/>
            <person name="Klepikova A."/>
            <person name="Omelchenko D."/>
            <person name="Novikova G."/>
            <person name="Obukhova E."/>
            <person name="Bogdanov V."/>
            <person name="Penin A."/>
            <person name="Logacheva M."/>
        </authorList>
    </citation>
    <scope>NUCLEOTIDE SEQUENCE</scope>
    <source>
        <strain evidence="1">Hsosn_3</strain>
        <tissue evidence="1">Leaf</tissue>
    </source>
</reference>
<organism evidence="1 2">
    <name type="scientific">Heracleum sosnowskyi</name>
    <dbReference type="NCBI Taxonomy" id="360622"/>
    <lineage>
        <taxon>Eukaryota</taxon>
        <taxon>Viridiplantae</taxon>
        <taxon>Streptophyta</taxon>
        <taxon>Embryophyta</taxon>
        <taxon>Tracheophyta</taxon>
        <taxon>Spermatophyta</taxon>
        <taxon>Magnoliopsida</taxon>
        <taxon>eudicotyledons</taxon>
        <taxon>Gunneridae</taxon>
        <taxon>Pentapetalae</taxon>
        <taxon>asterids</taxon>
        <taxon>campanulids</taxon>
        <taxon>Apiales</taxon>
        <taxon>Apiaceae</taxon>
        <taxon>Apioideae</taxon>
        <taxon>apioid superclade</taxon>
        <taxon>Tordylieae</taxon>
        <taxon>Tordyliinae</taxon>
        <taxon>Heracleum</taxon>
    </lineage>
</organism>
<sequence length="186" mass="21665">MDRHAYSDTSEYYEDLPYCIPVYEPSENTFFHPQLLNDPDFEKKYNNYLDSCPLPSYQPSLNSFCPERFRAKPILDDPEPAPDSSLPKPKPLPSYQPSLDISFCPKPIMDDPKPAPDSVPRAELQLIFLPSCPCNAEFRQSRGWEVQDFTWKLPSLPVLEFCKVGPTRKTFSVAFKCDRDYYYRSW</sequence>
<dbReference type="AlphaFoldDB" id="A0AAD8MM67"/>
<evidence type="ECO:0000313" key="1">
    <source>
        <dbReference type="EMBL" id="KAK1381570.1"/>
    </source>
</evidence>
<accession>A0AAD8MM67</accession>
<evidence type="ECO:0000313" key="2">
    <source>
        <dbReference type="Proteomes" id="UP001237642"/>
    </source>
</evidence>
<dbReference type="EMBL" id="JAUIZM010000006">
    <property type="protein sequence ID" value="KAK1381570.1"/>
    <property type="molecule type" value="Genomic_DNA"/>
</dbReference>
<dbReference type="Proteomes" id="UP001237642">
    <property type="component" value="Unassembled WGS sequence"/>
</dbReference>
<keyword evidence="2" id="KW-1185">Reference proteome</keyword>